<dbReference type="Proteomes" id="UP000184188">
    <property type="component" value="Unassembled WGS sequence"/>
</dbReference>
<protein>
    <submittedName>
        <fullName evidence="2">Uncharacterized protein</fullName>
    </submittedName>
</protein>
<organism evidence="2 3">
    <name type="scientific">Penicilliopsis zonata CBS 506.65</name>
    <dbReference type="NCBI Taxonomy" id="1073090"/>
    <lineage>
        <taxon>Eukaryota</taxon>
        <taxon>Fungi</taxon>
        <taxon>Dikarya</taxon>
        <taxon>Ascomycota</taxon>
        <taxon>Pezizomycotina</taxon>
        <taxon>Eurotiomycetes</taxon>
        <taxon>Eurotiomycetidae</taxon>
        <taxon>Eurotiales</taxon>
        <taxon>Aspergillaceae</taxon>
        <taxon>Penicilliopsis</taxon>
    </lineage>
</organism>
<gene>
    <name evidence="2" type="ORF">ASPZODRAFT_128974</name>
</gene>
<proteinExistence type="predicted"/>
<evidence type="ECO:0000256" key="1">
    <source>
        <dbReference type="SAM" id="MobiDB-lite"/>
    </source>
</evidence>
<feature type="region of interest" description="Disordered" evidence="1">
    <location>
        <begin position="1"/>
        <end position="72"/>
    </location>
</feature>
<accession>A0A1L9STF3</accession>
<feature type="compositionally biased region" description="Basic and acidic residues" evidence="1">
    <location>
        <begin position="11"/>
        <end position="62"/>
    </location>
</feature>
<dbReference type="VEuPathDB" id="FungiDB:ASPZODRAFT_128974"/>
<dbReference type="EMBL" id="KV878337">
    <property type="protein sequence ID" value="OJJ50357.1"/>
    <property type="molecule type" value="Genomic_DNA"/>
</dbReference>
<dbReference type="GeneID" id="34608633"/>
<name>A0A1L9STF3_9EURO</name>
<evidence type="ECO:0000313" key="3">
    <source>
        <dbReference type="Proteomes" id="UP000184188"/>
    </source>
</evidence>
<reference evidence="3" key="1">
    <citation type="journal article" date="2017" name="Genome Biol.">
        <title>Comparative genomics reveals high biological diversity and specific adaptations in the industrially and medically important fungal genus Aspergillus.</title>
        <authorList>
            <person name="de Vries R.P."/>
            <person name="Riley R."/>
            <person name="Wiebenga A."/>
            <person name="Aguilar-Osorio G."/>
            <person name="Amillis S."/>
            <person name="Uchima C.A."/>
            <person name="Anderluh G."/>
            <person name="Asadollahi M."/>
            <person name="Askin M."/>
            <person name="Barry K."/>
            <person name="Battaglia E."/>
            <person name="Bayram O."/>
            <person name="Benocci T."/>
            <person name="Braus-Stromeyer S.A."/>
            <person name="Caldana C."/>
            <person name="Canovas D."/>
            <person name="Cerqueira G.C."/>
            <person name="Chen F."/>
            <person name="Chen W."/>
            <person name="Choi C."/>
            <person name="Clum A."/>
            <person name="Dos Santos R.A."/>
            <person name="Damasio A.R."/>
            <person name="Diallinas G."/>
            <person name="Emri T."/>
            <person name="Fekete E."/>
            <person name="Flipphi M."/>
            <person name="Freyberg S."/>
            <person name="Gallo A."/>
            <person name="Gournas C."/>
            <person name="Habgood R."/>
            <person name="Hainaut M."/>
            <person name="Harispe M.L."/>
            <person name="Henrissat B."/>
            <person name="Hilden K.S."/>
            <person name="Hope R."/>
            <person name="Hossain A."/>
            <person name="Karabika E."/>
            <person name="Karaffa L."/>
            <person name="Karanyi Z."/>
            <person name="Krasevec N."/>
            <person name="Kuo A."/>
            <person name="Kusch H."/>
            <person name="LaButti K."/>
            <person name="Lagendijk E.L."/>
            <person name="Lapidus A."/>
            <person name="Levasseur A."/>
            <person name="Lindquist E."/>
            <person name="Lipzen A."/>
            <person name="Logrieco A.F."/>
            <person name="MacCabe A."/>
            <person name="Maekelae M.R."/>
            <person name="Malavazi I."/>
            <person name="Melin P."/>
            <person name="Meyer V."/>
            <person name="Mielnichuk N."/>
            <person name="Miskei M."/>
            <person name="Molnar A.P."/>
            <person name="Mule G."/>
            <person name="Ngan C.Y."/>
            <person name="Orejas M."/>
            <person name="Orosz E."/>
            <person name="Ouedraogo J.P."/>
            <person name="Overkamp K.M."/>
            <person name="Park H.-S."/>
            <person name="Perrone G."/>
            <person name="Piumi F."/>
            <person name="Punt P.J."/>
            <person name="Ram A.F."/>
            <person name="Ramon A."/>
            <person name="Rauscher S."/>
            <person name="Record E."/>
            <person name="Riano-Pachon D.M."/>
            <person name="Robert V."/>
            <person name="Roehrig J."/>
            <person name="Ruller R."/>
            <person name="Salamov A."/>
            <person name="Salih N.S."/>
            <person name="Samson R.A."/>
            <person name="Sandor E."/>
            <person name="Sanguinetti M."/>
            <person name="Schuetze T."/>
            <person name="Sepcic K."/>
            <person name="Shelest E."/>
            <person name="Sherlock G."/>
            <person name="Sophianopoulou V."/>
            <person name="Squina F.M."/>
            <person name="Sun H."/>
            <person name="Susca A."/>
            <person name="Todd R.B."/>
            <person name="Tsang A."/>
            <person name="Unkles S.E."/>
            <person name="van de Wiele N."/>
            <person name="van Rossen-Uffink D."/>
            <person name="Oliveira J.V."/>
            <person name="Vesth T.C."/>
            <person name="Visser J."/>
            <person name="Yu J.-H."/>
            <person name="Zhou M."/>
            <person name="Andersen M.R."/>
            <person name="Archer D.B."/>
            <person name="Baker S.E."/>
            <person name="Benoit I."/>
            <person name="Brakhage A.A."/>
            <person name="Braus G.H."/>
            <person name="Fischer R."/>
            <person name="Frisvad J.C."/>
            <person name="Goldman G.H."/>
            <person name="Houbraken J."/>
            <person name="Oakley B."/>
            <person name="Pocsi I."/>
            <person name="Scazzocchio C."/>
            <person name="Seiboth B."/>
            <person name="vanKuyk P.A."/>
            <person name="Wortman J."/>
            <person name="Dyer P.S."/>
            <person name="Grigoriev I.V."/>
        </authorList>
    </citation>
    <scope>NUCLEOTIDE SEQUENCE [LARGE SCALE GENOMIC DNA]</scope>
    <source>
        <strain evidence="3">CBS 506.65</strain>
    </source>
</reference>
<keyword evidence="3" id="KW-1185">Reference proteome</keyword>
<evidence type="ECO:0000313" key="2">
    <source>
        <dbReference type="EMBL" id="OJJ50357.1"/>
    </source>
</evidence>
<dbReference type="AlphaFoldDB" id="A0A1L9STF3"/>
<dbReference type="RefSeq" id="XP_022584867.1">
    <property type="nucleotide sequence ID" value="XM_022722168.1"/>
</dbReference>
<sequence length="94" mass="11698">MMGGGVLPWMERCDRVKREATERQDMARRREGKESRRREEAERQAEKEKNKEEEERWRREASRPSASKFLKNETRSWRQFSRDFEEAWPLWPRR</sequence>